<keyword evidence="6" id="KW-1185">Reference proteome</keyword>
<dbReference type="AlphaFoldDB" id="R7TGI5"/>
<dbReference type="PANTHER" id="PTHR19871">
    <property type="entry name" value="BETA TRANSDUCIN-RELATED PROTEIN"/>
    <property type="match status" value="1"/>
</dbReference>
<evidence type="ECO:0000313" key="5">
    <source>
        <dbReference type="EnsemblMetazoa" id="CapteP116516"/>
    </source>
</evidence>
<gene>
    <name evidence="4" type="ORF">CAPTEDRAFT_116516</name>
</gene>
<dbReference type="EMBL" id="AMQN01014222">
    <property type="status" value="NOT_ANNOTATED_CDS"/>
    <property type="molecule type" value="Genomic_DNA"/>
</dbReference>
<dbReference type="Pfam" id="PF25469">
    <property type="entry name" value="WHD_NWD1"/>
    <property type="match status" value="1"/>
</dbReference>
<dbReference type="STRING" id="283909.R7TGI5"/>
<dbReference type="Proteomes" id="UP000014760">
    <property type="component" value="Unassembled WGS sequence"/>
</dbReference>
<dbReference type="HOGENOM" id="CLU_104033_0_0_1"/>
<dbReference type="InterPro" id="IPR057588">
    <property type="entry name" value="NWD1/2-like_WH"/>
</dbReference>
<evidence type="ECO:0000313" key="4">
    <source>
        <dbReference type="EMBL" id="ELT90686.1"/>
    </source>
</evidence>
<dbReference type="InterPro" id="IPR052752">
    <property type="entry name" value="NACHT-WD_repeat"/>
</dbReference>
<evidence type="ECO:0000313" key="6">
    <source>
        <dbReference type="Proteomes" id="UP000014760"/>
    </source>
</evidence>
<proteinExistence type="predicted"/>
<reference evidence="4 6" key="2">
    <citation type="journal article" date="2013" name="Nature">
        <title>Insights into bilaterian evolution from three spiralian genomes.</title>
        <authorList>
            <person name="Simakov O."/>
            <person name="Marletaz F."/>
            <person name="Cho S.J."/>
            <person name="Edsinger-Gonzales E."/>
            <person name="Havlak P."/>
            <person name="Hellsten U."/>
            <person name="Kuo D.H."/>
            <person name="Larsson T."/>
            <person name="Lv J."/>
            <person name="Arendt D."/>
            <person name="Savage R."/>
            <person name="Osoegawa K."/>
            <person name="de Jong P."/>
            <person name="Grimwood J."/>
            <person name="Chapman J.A."/>
            <person name="Shapiro H."/>
            <person name="Aerts A."/>
            <person name="Otillar R.P."/>
            <person name="Terry A.Y."/>
            <person name="Boore J.L."/>
            <person name="Grigoriev I.V."/>
            <person name="Lindberg D.R."/>
            <person name="Seaver E.C."/>
            <person name="Weisblat D.A."/>
            <person name="Putnam N.H."/>
            <person name="Rokhsar D.S."/>
        </authorList>
    </citation>
    <scope>NUCLEOTIDE SEQUENCE</scope>
    <source>
        <strain evidence="4 6">I ESC-2004</strain>
    </source>
</reference>
<reference evidence="5" key="3">
    <citation type="submission" date="2015-06" db="UniProtKB">
        <authorList>
            <consortium name="EnsemblMetazoa"/>
        </authorList>
    </citation>
    <scope>IDENTIFICATION</scope>
</reference>
<feature type="non-terminal residue" evidence="4">
    <location>
        <position position="153"/>
    </location>
</feature>
<evidence type="ECO:0000259" key="3">
    <source>
        <dbReference type="Pfam" id="PF25469"/>
    </source>
</evidence>
<accession>R7TGI5</accession>
<dbReference type="OrthoDB" id="6100816at2759"/>
<reference evidence="6" key="1">
    <citation type="submission" date="2012-12" db="EMBL/GenBank/DDBJ databases">
        <authorList>
            <person name="Hellsten U."/>
            <person name="Grimwood J."/>
            <person name="Chapman J.A."/>
            <person name="Shapiro H."/>
            <person name="Aerts A."/>
            <person name="Otillar R.P."/>
            <person name="Terry A.Y."/>
            <person name="Boore J.L."/>
            <person name="Simakov O."/>
            <person name="Marletaz F."/>
            <person name="Cho S.-J."/>
            <person name="Edsinger-Gonzales E."/>
            <person name="Havlak P."/>
            <person name="Kuo D.-H."/>
            <person name="Larsson T."/>
            <person name="Lv J."/>
            <person name="Arendt D."/>
            <person name="Savage R."/>
            <person name="Osoegawa K."/>
            <person name="de Jong P."/>
            <person name="Lindberg D.R."/>
            <person name="Seaver E.C."/>
            <person name="Weisblat D.A."/>
            <person name="Putnam N.H."/>
            <person name="Grigoriev I.V."/>
            <person name="Rokhsar D.S."/>
        </authorList>
    </citation>
    <scope>NUCLEOTIDE SEQUENCE</scope>
    <source>
        <strain evidence="6">I ESC-2004</strain>
    </source>
</reference>
<feature type="domain" description="NWD1/2-like winged helix-turn-helix" evidence="3">
    <location>
        <begin position="48"/>
        <end position="150"/>
    </location>
</feature>
<keyword evidence="2" id="KW-0677">Repeat</keyword>
<organism evidence="4">
    <name type="scientific">Capitella teleta</name>
    <name type="common">Polychaete worm</name>
    <dbReference type="NCBI Taxonomy" id="283909"/>
    <lineage>
        <taxon>Eukaryota</taxon>
        <taxon>Metazoa</taxon>
        <taxon>Spiralia</taxon>
        <taxon>Lophotrochozoa</taxon>
        <taxon>Annelida</taxon>
        <taxon>Polychaeta</taxon>
        <taxon>Sedentaria</taxon>
        <taxon>Scolecida</taxon>
        <taxon>Capitellidae</taxon>
        <taxon>Capitella</taxon>
    </lineage>
</organism>
<sequence length="153" mass="18024">MISYDQCKVIKKAFSVCASPLYTKLLFEEVVRWKSYNDLGTICLPFCIKDCINKFFEKVEQNHGRATVFHALSYITASRTGLSKAELHDIMSLDDVVLNSIFPVWEPPLRRIPPNVLPRIFQFIKEYLFEREMDEATVFFWYHQQFSEVAEQQ</sequence>
<dbReference type="EMBL" id="KB310818">
    <property type="protein sequence ID" value="ELT90686.1"/>
    <property type="molecule type" value="Genomic_DNA"/>
</dbReference>
<name>R7TGI5_CAPTE</name>
<dbReference type="PANTHER" id="PTHR19871:SF14">
    <property type="entry name" value="DUF4062 DOMAIN-CONTAINING PROTEIN"/>
    <property type="match status" value="1"/>
</dbReference>
<keyword evidence="1" id="KW-0853">WD repeat</keyword>
<protein>
    <recommendedName>
        <fullName evidence="3">NWD1/2-like winged helix-turn-helix domain-containing protein</fullName>
    </recommendedName>
</protein>
<dbReference type="EnsemblMetazoa" id="CapteT116516">
    <property type="protein sequence ID" value="CapteP116516"/>
    <property type="gene ID" value="CapteG116516"/>
</dbReference>
<evidence type="ECO:0000256" key="2">
    <source>
        <dbReference type="ARBA" id="ARBA00022737"/>
    </source>
</evidence>
<evidence type="ECO:0000256" key="1">
    <source>
        <dbReference type="ARBA" id="ARBA00022574"/>
    </source>
</evidence>